<evidence type="ECO:0000256" key="8">
    <source>
        <dbReference type="RuleBase" id="RU000461"/>
    </source>
</evidence>
<keyword evidence="3 8" id="KW-0349">Heme</keyword>
<dbReference type="SUPFAM" id="SSF48264">
    <property type="entry name" value="Cytochrome P450"/>
    <property type="match status" value="1"/>
</dbReference>
<dbReference type="InterPro" id="IPR017972">
    <property type="entry name" value="Cyt_P450_CS"/>
</dbReference>
<evidence type="ECO:0000256" key="1">
    <source>
        <dbReference type="ARBA" id="ARBA00001971"/>
    </source>
</evidence>
<sequence length="428" mass="46302">MKLDPFGTIDSTYSNNPAATWKKLLGFGGSQVFHDPELGLWLIAGYDNVRSALTDSRRFSNAATLAPIRPLSDATAEALAGFDAPDVLVSADAPQHTLIRATLRALFPNTSARAEHAWAALIAARVDQLVDDLAGQDNTDLMRTVAARLPLLVILDILGIAADDLHTIPGWADGFLDLVWGDLGPDAQLAAAHGFVDFWHLCRSTVTTRASQPDPGPGLIGDLLRHQRGNDARLSMDKIAALVLNLTVAGWESTTGALGHALEHGLTDPHRWAQLADDEHYLATHVEESLRHSPAVDGWPRITTTEVTLDGTVIPAGSRCLLLIGSANHDPRVYGTPDRFDPGRAWLSQHLSFGAGPHYCIGAALARLEITTTLRTLARRFPHLRLADDYQRRFRPNVAARTHQSLPATTGTATRCPYGHDTSSGTRP</sequence>
<dbReference type="PANTHER" id="PTHR46696:SF5">
    <property type="entry name" value="CYTOCHROME P450 BJ-1"/>
    <property type="match status" value="1"/>
</dbReference>
<dbReference type="Pfam" id="PF00067">
    <property type="entry name" value="p450"/>
    <property type="match status" value="1"/>
</dbReference>
<dbReference type="RefSeq" id="WP_284921434.1">
    <property type="nucleotide sequence ID" value="NZ_CP126980.1"/>
</dbReference>
<evidence type="ECO:0000256" key="5">
    <source>
        <dbReference type="ARBA" id="ARBA00023002"/>
    </source>
</evidence>
<keyword evidence="4 8" id="KW-0479">Metal-binding</keyword>
<comment type="cofactor">
    <cofactor evidence="1">
        <name>heme</name>
        <dbReference type="ChEBI" id="CHEBI:30413"/>
    </cofactor>
</comment>
<evidence type="ECO:0000313" key="11">
    <source>
        <dbReference type="Proteomes" id="UP001240150"/>
    </source>
</evidence>
<dbReference type="Gene3D" id="1.10.630.10">
    <property type="entry name" value="Cytochrome P450"/>
    <property type="match status" value="1"/>
</dbReference>
<keyword evidence="6 8" id="KW-0408">Iron</keyword>
<dbReference type="Proteomes" id="UP001240150">
    <property type="component" value="Chromosome"/>
</dbReference>
<dbReference type="PANTHER" id="PTHR46696">
    <property type="entry name" value="P450, PUTATIVE (EUROFUNG)-RELATED"/>
    <property type="match status" value="1"/>
</dbReference>
<name>A0ABY8WSZ2_9ACTN</name>
<accession>A0ABY8WSZ2</accession>
<organism evidence="10 11">
    <name type="scientific">Actinoplanes oblitus</name>
    <dbReference type="NCBI Taxonomy" id="3040509"/>
    <lineage>
        <taxon>Bacteria</taxon>
        <taxon>Bacillati</taxon>
        <taxon>Actinomycetota</taxon>
        <taxon>Actinomycetes</taxon>
        <taxon>Micromonosporales</taxon>
        <taxon>Micromonosporaceae</taxon>
        <taxon>Actinoplanes</taxon>
    </lineage>
</organism>
<dbReference type="EMBL" id="CP126980">
    <property type="protein sequence ID" value="WIM99980.1"/>
    <property type="molecule type" value="Genomic_DNA"/>
</dbReference>
<evidence type="ECO:0000256" key="3">
    <source>
        <dbReference type="ARBA" id="ARBA00022617"/>
    </source>
</evidence>
<dbReference type="PRINTS" id="PR00359">
    <property type="entry name" value="BP450"/>
</dbReference>
<proteinExistence type="inferred from homology"/>
<evidence type="ECO:0000256" key="7">
    <source>
        <dbReference type="ARBA" id="ARBA00023033"/>
    </source>
</evidence>
<dbReference type="InterPro" id="IPR002397">
    <property type="entry name" value="Cyt_P450_B"/>
</dbReference>
<dbReference type="InterPro" id="IPR036396">
    <property type="entry name" value="Cyt_P450_sf"/>
</dbReference>
<dbReference type="PROSITE" id="PS00086">
    <property type="entry name" value="CYTOCHROME_P450"/>
    <property type="match status" value="1"/>
</dbReference>
<evidence type="ECO:0000256" key="4">
    <source>
        <dbReference type="ARBA" id="ARBA00022723"/>
    </source>
</evidence>
<feature type="region of interest" description="Disordered" evidence="9">
    <location>
        <begin position="402"/>
        <end position="428"/>
    </location>
</feature>
<evidence type="ECO:0000256" key="6">
    <source>
        <dbReference type="ARBA" id="ARBA00023004"/>
    </source>
</evidence>
<comment type="similarity">
    <text evidence="2 8">Belongs to the cytochrome P450 family.</text>
</comment>
<evidence type="ECO:0000256" key="9">
    <source>
        <dbReference type="SAM" id="MobiDB-lite"/>
    </source>
</evidence>
<dbReference type="InterPro" id="IPR001128">
    <property type="entry name" value="Cyt_P450"/>
</dbReference>
<reference evidence="10 11" key="1">
    <citation type="submission" date="2023-06" db="EMBL/GenBank/DDBJ databases">
        <authorList>
            <person name="Yushchuk O."/>
            <person name="Binda E."/>
            <person name="Ruckert-Reed C."/>
            <person name="Fedorenko V."/>
            <person name="Kalinowski J."/>
            <person name="Marinelli F."/>
        </authorList>
    </citation>
    <scope>NUCLEOTIDE SEQUENCE [LARGE SCALE GENOMIC DNA]</scope>
    <source>
        <strain evidence="10 11">NRRL 3884</strain>
    </source>
</reference>
<evidence type="ECO:0000313" key="10">
    <source>
        <dbReference type="EMBL" id="WIM99980.1"/>
    </source>
</evidence>
<feature type="compositionally biased region" description="Polar residues" evidence="9">
    <location>
        <begin position="402"/>
        <end position="413"/>
    </location>
</feature>
<keyword evidence="5 8" id="KW-0560">Oxidoreductase</keyword>
<protein>
    <submittedName>
        <fullName evidence="10">Cytochrome P450</fullName>
    </submittedName>
</protein>
<keyword evidence="11" id="KW-1185">Reference proteome</keyword>
<evidence type="ECO:0000256" key="2">
    <source>
        <dbReference type="ARBA" id="ARBA00010617"/>
    </source>
</evidence>
<gene>
    <name evidence="10" type="ORF">ACTOB_003653</name>
</gene>
<keyword evidence="7 8" id="KW-0503">Monooxygenase</keyword>